<keyword evidence="2" id="KW-1185">Reference proteome</keyword>
<dbReference type="SUPFAM" id="SSF53901">
    <property type="entry name" value="Thiolase-like"/>
    <property type="match status" value="1"/>
</dbReference>
<name>A0AA37IY12_9FIRM</name>
<proteinExistence type="predicted"/>
<evidence type="ECO:0000313" key="1">
    <source>
        <dbReference type="EMBL" id="GJN64387.1"/>
    </source>
</evidence>
<dbReference type="GO" id="GO:0016746">
    <property type="term" value="F:acyltransferase activity"/>
    <property type="evidence" value="ECO:0007669"/>
    <property type="project" value="InterPro"/>
</dbReference>
<accession>A0AA37IY12</accession>
<dbReference type="RefSeq" id="WP_238316586.1">
    <property type="nucleotide sequence ID" value="NZ_BQKV01000031.1"/>
</dbReference>
<sequence length="343" mass="35621">MATRCGDTLLFAQPPVIAARAAIGGKKESLSPLAGGFDELYSDNFFGQKSWEAAETELALRTARLCLKKAGTTEKQVSLALAGDLQAQCTGSGYAMRGLDIPFAGVFGACSTMAEALGLGACLTSAGLADGVLAMASSHFCAAERQFRTPLSYGAVRTPTAQWTATAAGCCLLRPTGKGVGVRAVTFGRVVDYQIKDITNMGAAMAPAAASTLLHYLRDTGTAPDELDCIFTGDLGQVGSQLLAELLAAEGLLLTNHADCGCLLYKGQEKTVRSGGSGPGCCAGVLCSHILPQLEGHKMRRVVFIATGALMSQTTFLQKESIPAVAHLVELRAPGEGAEEKKP</sequence>
<protein>
    <submittedName>
        <fullName evidence="1">Stage V sporulation protein AD</fullName>
    </submittedName>
</protein>
<dbReference type="AlphaFoldDB" id="A0AA37IY12"/>
<dbReference type="InterPro" id="IPR016039">
    <property type="entry name" value="Thiolase-like"/>
</dbReference>
<dbReference type="Proteomes" id="UP001055185">
    <property type="component" value="Unassembled WGS sequence"/>
</dbReference>
<comment type="caution">
    <text evidence="1">The sequence shown here is derived from an EMBL/GenBank/DDBJ whole genome shotgun (WGS) entry which is preliminary data.</text>
</comment>
<organism evidence="1 2">
    <name type="scientific">Faecalibacterium gallinarum</name>
    <dbReference type="NCBI Taxonomy" id="2903556"/>
    <lineage>
        <taxon>Bacteria</taxon>
        <taxon>Bacillati</taxon>
        <taxon>Bacillota</taxon>
        <taxon>Clostridia</taxon>
        <taxon>Eubacteriales</taxon>
        <taxon>Oscillospiraceae</taxon>
        <taxon>Faecalibacterium</taxon>
    </lineage>
</organism>
<dbReference type="EMBL" id="BQKV01000031">
    <property type="protein sequence ID" value="GJN64387.1"/>
    <property type="molecule type" value="Genomic_DNA"/>
</dbReference>
<dbReference type="InterPro" id="IPR010894">
    <property type="entry name" value="SpoVAD"/>
</dbReference>
<dbReference type="Gene3D" id="3.40.47.40">
    <property type="entry name" value="Stage V sporulation protein AD"/>
    <property type="match status" value="1"/>
</dbReference>
<gene>
    <name evidence="1" type="ORF">JCM17207_10120</name>
</gene>
<evidence type="ECO:0000313" key="2">
    <source>
        <dbReference type="Proteomes" id="UP001055185"/>
    </source>
</evidence>
<reference evidence="1" key="1">
    <citation type="journal article" date="2022" name="Int. J. Syst. Evol. Microbiol.">
        <title>Genome-based, phenotypic and chemotaxonomic classification of Faecalibacterium strains: proposal of three novel species Faecalibacterium duncaniae sp. nov., Faecalibacterium hattorii sp. nov. and Faecalibacterium gallinarum sp. nov. .</title>
        <authorList>
            <person name="Sakamoto M."/>
            <person name="Sakurai N."/>
            <person name="Tanno H."/>
            <person name="Iino T."/>
            <person name="Ohkuma M."/>
            <person name="Endo A."/>
        </authorList>
    </citation>
    <scope>NUCLEOTIDE SEQUENCE</scope>
    <source>
        <strain evidence="1">JCM 17207</strain>
    </source>
</reference>
<dbReference type="InterPro" id="IPR038369">
    <property type="entry name" value="SpoVAD_sf"/>
</dbReference>
<dbReference type="Pfam" id="PF07451">
    <property type="entry name" value="SpoVAD"/>
    <property type="match status" value="1"/>
</dbReference>